<evidence type="ECO:0000256" key="5">
    <source>
        <dbReference type="ARBA" id="ARBA00023163"/>
    </source>
</evidence>
<dbReference type="PRINTS" id="PR00755">
    <property type="entry name" value="AFLATOXINBRP"/>
</dbReference>
<evidence type="ECO:0000313" key="9">
    <source>
        <dbReference type="Proteomes" id="UP000256645"/>
    </source>
</evidence>
<dbReference type="EMBL" id="PDLM01000013">
    <property type="protein sequence ID" value="RDW63314.1"/>
    <property type="molecule type" value="Genomic_DNA"/>
</dbReference>
<evidence type="ECO:0000256" key="4">
    <source>
        <dbReference type="ARBA" id="ARBA00023125"/>
    </source>
</evidence>
<dbReference type="OrthoDB" id="3598904at2759"/>
<dbReference type="Pfam" id="PF00172">
    <property type="entry name" value="Zn_clus"/>
    <property type="match status" value="1"/>
</dbReference>
<dbReference type="Gene3D" id="4.10.240.10">
    <property type="entry name" value="Zn(2)-C6 fungal-type DNA-binding domain"/>
    <property type="match status" value="1"/>
</dbReference>
<dbReference type="Pfam" id="PF11951">
    <property type="entry name" value="Fungal_trans_2"/>
    <property type="match status" value="1"/>
</dbReference>
<keyword evidence="1" id="KW-0479">Metal-binding</keyword>
<evidence type="ECO:0000256" key="2">
    <source>
        <dbReference type="ARBA" id="ARBA00022833"/>
    </source>
</evidence>
<keyword evidence="2" id="KW-0862">Zinc</keyword>
<dbReference type="SUPFAM" id="SSF57701">
    <property type="entry name" value="Zn2/Cys6 DNA-binding domain"/>
    <property type="match status" value="1"/>
</dbReference>
<name>A0A3D8QPE1_9HELO</name>
<dbReference type="InterPro" id="IPR021858">
    <property type="entry name" value="Fun_TF"/>
</dbReference>
<keyword evidence="9" id="KW-1185">Reference proteome</keyword>
<dbReference type="GO" id="GO:0003677">
    <property type="term" value="F:DNA binding"/>
    <property type="evidence" value="ECO:0007669"/>
    <property type="project" value="UniProtKB-KW"/>
</dbReference>
<keyword evidence="6" id="KW-0539">Nucleus</keyword>
<reference evidence="8 9" key="1">
    <citation type="journal article" date="2018" name="IMA Fungus">
        <title>IMA Genome-F 9: Draft genome sequence of Annulohypoxylon stygium, Aspergillus mulundensis, Berkeleyomyces basicola (syn. Thielaviopsis basicola), Ceratocystis smalleyi, two Cercospora beticola strains, Coleophoma cylindrospora, Fusarium fracticaudum, Phialophora cf. hyalina, and Morchella septimelata.</title>
        <authorList>
            <person name="Wingfield B.D."/>
            <person name="Bills G.F."/>
            <person name="Dong Y."/>
            <person name="Huang W."/>
            <person name="Nel W.J."/>
            <person name="Swalarsk-Parry B.S."/>
            <person name="Vaghefi N."/>
            <person name="Wilken P.M."/>
            <person name="An Z."/>
            <person name="de Beer Z.W."/>
            <person name="De Vos L."/>
            <person name="Chen L."/>
            <person name="Duong T.A."/>
            <person name="Gao Y."/>
            <person name="Hammerbacher A."/>
            <person name="Kikkert J.R."/>
            <person name="Li Y."/>
            <person name="Li H."/>
            <person name="Li K."/>
            <person name="Li Q."/>
            <person name="Liu X."/>
            <person name="Ma X."/>
            <person name="Naidoo K."/>
            <person name="Pethybridge S.J."/>
            <person name="Sun J."/>
            <person name="Steenkamp E.T."/>
            <person name="van der Nest M.A."/>
            <person name="van Wyk S."/>
            <person name="Wingfield M.J."/>
            <person name="Xiong C."/>
            <person name="Yue Q."/>
            <person name="Zhang X."/>
        </authorList>
    </citation>
    <scope>NUCLEOTIDE SEQUENCE [LARGE SCALE GENOMIC DNA]</scope>
    <source>
        <strain evidence="8 9">BP6252</strain>
    </source>
</reference>
<proteinExistence type="predicted"/>
<dbReference type="PROSITE" id="PS00463">
    <property type="entry name" value="ZN2_CY6_FUNGAL_1"/>
    <property type="match status" value="1"/>
</dbReference>
<dbReference type="PROSITE" id="PS50048">
    <property type="entry name" value="ZN2_CY6_FUNGAL_2"/>
    <property type="match status" value="1"/>
</dbReference>
<sequence>MQPGSPHNLANCCSSSSCARLNVLAMKAAVAVGTRKQKPGGTKVRTGCVTCKARKLKCDEGKPACTRCLKLGFKCGGYLPPKPTGPKIPPGQVKNLLAKQQAPLCRTPTQRLFQNNQEYGYFQRFAHESVALLTGVRASDFWTRVVLQASEAESSIRHAATAIGALILKHDGDLDRDRREFAYTQYHKALMGVRKGIITNACDVRTKLISCVLFACFESYHGNNEAAVSQIFAGVEMIDECSRGRDHGDPGAAPIDDELVASFRLLEIQASAWGDQREPQVHLERMRVCAELVSNMPAEFTNLKEASDMLSHNMLRAIHLRHSQKSDTCENRVLTVPPFLGVETCSSGPAISQLSRIVSTFREWNEAFQPLYQKSMSPEGRHLFEGAMLLRMHYYGTLLWCASGSLSTDFYYRRYTKELKAMVELGKYLLKLVPVVAESSFSMDMCIVLPLAVIGWNYRHRALRQEVISIFLNMAKRESIWNAPMVGMVMKWMSEIEEEGLGEEEYVPEDVVANIANMQVDEARRSVVVSCVQGIKGIPGETVFKETTLYW</sequence>
<dbReference type="PANTHER" id="PTHR36206">
    <property type="entry name" value="ASPERCRYPTIN BIOSYNTHESIS CLUSTER-SPECIFIC TRANSCRIPTION REGULATOR ATNN-RELATED"/>
    <property type="match status" value="1"/>
</dbReference>
<organism evidence="8 9">
    <name type="scientific">Coleophoma cylindrospora</name>
    <dbReference type="NCBI Taxonomy" id="1849047"/>
    <lineage>
        <taxon>Eukaryota</taxon>
        <taxon>Fungi</taxon>
        <taxon>Dikarya</taxon>
        <taxon>Ascomycota</taxon>
        <taxon>Pezizomycotina</taxon>
        <taxon>Leotiomycetes</taxon>
        <taxon>Helotiales</taxon>
        <taxon>Dermateaceae</taxon>
        <taxon>Coleophoma</taxon>
    </lineage>
</organism>
<evidence type="ECO:0000256" key="3">
    <source>
        <dbReference type="ARBA" id="ARBA00023015"/>
    </source>
</evidence>
<gene>
    <name evidence="8" type="ORF">BP6252_10859</name>
</gene>
<feature type="domain" description="Zn(2)-C6 fungal-type" evidence="7">
    <location>
        <begin position="47"/>
        <end position="75"/>
    </location>
</feature>
<evidence type="ECO:0000256" key="1">
    <source>
        <dbReference type="ARBA" id="ARBA00022723"/>
    </source>
</evidence>
<keyword evidence="3" id="KW-0805">Transcription regulation</keyword>
<dbReference type="GO" id="GO:0008270">
    <property type="term" value="F:zinc ion binding"/>
    <property type="evidence" value="ECO:0007669"/>
    <property type="project" value="InterPro"/>
</dbReference>
<dbReference type="InterPro" id="IPR052360">
    <property type="entry name" value="Transcr_Regulatory_Proteins"/>
</dbReference>
<keyword evidence="5" id="KW-0804">Transcription</keyword>
<keyword evidence="4" id="KW-0238">DNA-binding</keyword>
<dbReference type="PANTHER" id="PTHR36206:SF4">
    <property type="entry name" value="HYPOTHETICAL CONSERVED PROTEIN (EUROFUNG)-RELATED"/>
    <property type="match status" value="1"/>
</dbReference>
<dbReference type="CDD" id="cd00067">
    <property type="entry name" value="GAL4"/>
    <property type="match status" value="1"/>
</dbReference>
<dbReference type="GO" id="GO:0000981">
    <property type="term" value="F:DNA-binding transcription factor activity, RNA polymerase II-specific"/>
    <property type="evidence" value="ECO:0007669"/>
    <property type="project" value="InterPro"/>
</dbReference>
<evidence type="ECO:0000313" key="8">
    <source>
        <dbReference type="EMBL" id="RDW63314.1"/>
    </source>
</evidence>
<dbReference type="SMART" id="SM00066">
    <property type="entry name" value="GAL4"/>
    <property type="match status" value="1"/>
</dbReference>
<comment type="caution">
    <text evidence="8">The sequence shown here is derived from an EMBL/GenBank/DDBJ whole genome shotgun (WGS) entry which is preliminary data.</text>
</comment>
<dbReference type="Proteomes" id="UP000256645">
    <property type="component" value="Unassembled WGS sequence"/>
</dbReference>
<protein>
    <recommendedName>
        <fullName evidence="7">Zn(2)-C6 fungal-type domain-containing protein</fullName>
    </recommendedName>
</protein>
<dbReference type="InterPro" id="IPR036864">
    <property type="entry name" value="Zn2-C6_fun-type_DNA-bd_sf"/>
</dbReference>
<dbReference type="AlphaFoldDB" id="A0A3D8QPE1"/>
<accession>A0A3D8QPE1</accession>
<evidence type="ECO:0000259" key="7">
    <source>
        <dbReference type="PROSITE" id="PS50048"/>
    </source>
</evidence>
<dbReference type="InterPro" id="IPR001138">
    <property type="entry name" value="Zn2Cys6_DnaBD"/>
</dbReference>
<evidence type="ECO:0000256" key="6">
    <source>
        <dbReference type="ARBA" id="ARBA00023242"/>
    </source>
</evidence>